<sequence>MDVIVVPLRRGSPTYSSGSQSAHCDNVIIPVGTLQLAPCKRDVPKLSPVIIAHRFNPEPLSGLMFTQESVMNTSDTELKFQSELIKIGAVCSVGDLFLHCAEYRSLHQYH</sequence>
<dbReference type="OrthoDB" id="3367at2759"/>
<dbReference type="Proteomes" id="UP000886595">
    <property type="component" value="Unassembled WGS sequence"/>
</dbReference>
<reference evidence="1 2" key="1">
    <citation type="submission" date="2020-02" db="EMBL/GenBank/DDBJ databases">
        <authorList>
            <person name="Ma Q."/>
            <person name="Huang Y."/>
            <person name="Song X."/>
            <person name="Pei D."/>
        </authorList>
    </citation>
    <scope>NUCLEOTIDE SEQUENCE [LARGE SCALE GENOMIC DNA]</scope>
    <source>
        <strain evidence="1">Sxm20200214</strain>
        <tissue evidence="1">Leaf</tissue>
    </source>
</reference>
<protein>
    <submittedName>
        <fullName evidence="1">Uncharacterized protein</fullName>
    </submittedName>
</protein>
<evidence type="ECO:0000313" key="2">
    <source>
        <dbReference type="Proteomes" id="UP000886595"/>
    </source>
</evidence>
<evidence type="ECO:0000313" key="1">
    <source>
        <dbReference type="EMBL" id="KAG2325062.1"/>
    </source>
</evidence>
<proteinExistence type="predicted"/>
<gene>
    <name evidence="1" type="ORF">Bca52824_007790</name>
</gene>
<name>A0A8X8B8K3_BRACI</name>
<keyword evidence="2" id="KW-1185">Reference proteome</keyword>
<comment type="caution">
    <text evidence="1">The sequence shown here is derived from an EMBL/GenBank/DDBJ whole genome shotgun (WGS) entry which is preliminary data.</text>
</comment>
<accession>A0A8X8B8K3</accession>
<dbReference type="AlphaFoldDB" id="A0A8X8B8K3"/>
<dbReference type="EMBL" id="JAAMPC010000002">
    <property type="protein sequence ID" value="KAG2325062.1"/>
    <property type="molecule type" value="Genomic_DNA"/>
</dbReference>
<organism evidence="1 2">
    <name type="scientific">Brassica carinata</name>
    <name type="common">Ethiopian mustard</name>
    <name type="synonym">Abyssinian cabbage</name>
    <dbReference type="NCBI Taxonomy" id="52824"/>
    <lineage>
        <taxon>Eukaryota</taxon>
        <taxon>Viridiplantae</taxon>
        <taxon>Streptophyta</taxon>
        <taxon>Embryophyta</taxon>
        <taxon>Tracheophyta</taxon>
        <taxon>Spermatophyta</taxon>
        <taxon>Magnoliopsida</taxon>
        <taxon>eudicotyledons</taxon>
        <taxon>Gunneridae</taxon>
        <taxon>Pentapetalae</taxon>
        <taxon>rosids</taxon>
        <taxon>malvids</taxon>
        <taxon>Brassicales</taxon>
        <taxon>Brassicaceae</taxon>
        <taxon>Brassiceae</taxon>
        <taxon>Brassica</taxon>
    </lineage>
</organism>